<evidence type="ECO:0000313" key="4">
    <source>
        <dbReference type="Proteomes" id="UP001623349"/>
    </source>
</evidence>
<organism evidence="3 4">
    <name type="scientific">Apodemus speciosus</name>
    <name type="common">Large Japanese field mouse</name>
    <dbReference type="NCBI Taxonomy" id="105296"/>
    <lineage>
        <taxon>Eukaryota</taxon>
        <taxon>Metazoa</taxon>
        <taxon>Chordata</taxon>
        <taxon>Craniata</taxon>
        <taxon>Vertebrata</taxon>
        <taxon>Euteleostomi</taxon>
        <taxon>Mammalia</taxon>
        <taxon>Eutheria</taxon>
        <taxon>Euarchontoglires</taxon>
        <taxon>Glires</taxon>
        <taxon>Rodentia</taxon>
        <taxon>Myomorpha</taxon>
        <taxon>Muroidea</taxon>
        <taxon>Muridae</taxon>
        <taxon>Murinae</taxon>
        <taxon>Apodemus</taxon>
    </lineage>
</organism>
<proteinExistence type="predicted"/>
<feature type="compositionally biased region" description="Basic and acidic residues" evidence="1">
    <location>
        <begin position="67"/>
        <end position="84"/>
    </location>
</feature>
<dbReference type="EMBL" id="BAAFST010000006">
    <property type="protein sequence ID" value="GAB1291440.1"/>
    <property type="molecule type" value="Genomic_DNA"/>
</dbReference>
<dbReference type="InterPro" id="IPR011598">
    <property type="entry name" value="bHLH_dom"/>
</dbReference>
<reference evidence="3 4" key="1">
    <citation type="submission" date="2024-08" db="EMBL/GenBank/DDBJ databases">
        <title>The draft genome of Apodemus speciosus.</title>
        <authorList>
            <person name="Nabeshima K."/>
            <person name="Suzuki S."/>
            <person name="Onuma M."/>
        </authorList>
    </citation>
    <scope>NUCLEOTIDE SEQUENCE [LARGE SCALE GENOMIC DNA]</scope>
    <source>
        <strain evidence="3">IB14-021</strain>
    </source>
</reference>
<gene>
    <name evidence="3" type="ORF">APTSU1_000667000</name>
</gene>
<protein>
    <submittedName>
        <fullName evidence="3">Aryl hydrocarbon receptor nuclear translocator-like protein 2</fullName>
    </submittedName>
</protein>
<comment type="caution">
    <text evidence="3">The sequence shown here is derived from an EMBL/GenBank/DDBJ whole genome shotgun (WGS) entry which is preliminary data.</text>
</comment>
<dbReference type="PROSITE" id="PS50888">
    <property type="entry name" value="BHLH"/>
    <property type="match status" value="1"/>
</dbReference>
<evidence type="ECO:0000313" key="3">
    <source>
        <dbReference type="EMBL" id="GAB1291440.1"/>
    </source>
</evidence>
<dbReference type="Proteomes" id="UP001623349">
    <property type="component" value="Unassembled WGS sequence"/>
</dbReference>
<feature type="region of interest" description="Disordered" evidence="1">
    <location>
        <begin position="67"/>
        <end position="90"/>
    </location>
</feature>
<name>A0ABQ0EX33_APOSI</name>
<feature type="domain" description="BHLH" evidence="2">
    <location>
        <begin position="1"/>
        <end position="38"/>
    </location>
</feature>
<sequence>MNHLIRKLPSTTPPHIPTAHRLDKLSVLRRAVQYLRSLRVHLLLKASLTGQNLLDFLHPKDVTKVKEQLSCDGSPREKPRDTKKMKSCKMPIKEEHRGLSCLRKKG</sequence>
<dbReference type="Gene3D" id="3.30.450.20">
    <property type="entry name" value="PAS domain"/>
    <property type="match status" value="1"/>
</dbReference>
<dbReference type="SUPFAM" id="SSF47459">
    <property type="entry name" value="HLH, helix-loop-helix DNA-binding domain"/>
    <property type="match status" value="1"/>
</dbReference>
<accession>A0ABQ0EX33</accession>
<dbReference type="InterPro" id="IPR036638">
    <property type="entry name" value="HLH_DNA-bd_sf"/>
</dbReference>
<dbReference type="PANTHER" id="PTHR23042">
    <property type="entry name" value="CIRCADIAN PROTEIN CLOCK/ARNT/BMAL/PAS"/>
    <property type="match status" value="1"/>
</dbReference>
<keyword evidence="4" id="KW-1185">Reference proteome</keyword>
<evidence type="ECO:0000256" key="1">
    <source>
        <dbReference type="SAM" id="MobiDB-lite"/>
    </source>
</evidence>
<dbReference type="InterPro" id="IPR050933">
    <property type="entry name" value="Circadian_TF"/>
</dbReference>
<evidence type="ECO:0000259" key="2">
    <source>
        <dbReference type="PROSITE" id="PS50888"/>
    </source>
</evidence>
<dbReference type="Pfam" id="PF00010">
    <property type="entry name" value="HLH"/>
    <property type="match status" value="1"/>
</dbReference>